<dbReference type="EMBL" id="VVIM01000001">
    <property type="protein sequence ID" value="KAB0803464.1"/>
    <property type="molecule type" value="Genomic_DNA"/>
</dbReference>
<dbReference type="AlphaFoldDB" id="A0A5N4B1L1"/>
<name>A0A5N4B1L1_PHOPY</name>
<keyword evidence="2" id="KW-1185">Reference proteome</keyword>
<sequence length="181" mass="21715">MFTDSESDSETITLYLLNNRRKRKRKMWVRPMFLQREQWGEFYHLVPQLKADSAQFFEYYRMSPESYELLVSIVKPLVTIYKTNFREPIPFEEWLTVTLRYLATGESFHSLSFRFRISHNRMSVMINILLSQIYNGLKEKYLKFPDTAKFLEIAEGFKNKKKFPNCLGAIEGETYPYKETI</sequence>
<proteinExistence type="predicted"/>
<comment type="caution">
    <text evidence="1">The sequence shown here is derived from an EMBL/GenBank/DDBJ whole genome shotgun (WGS) entry which is preliminary data.</text>
</comment>
<dbReference type="InParanoid" id="A0A5N4B1L1"/>
<evidence type="ECO:0000313" key="1">
    <source>
        <dbReference type="EMBL" id="KAB0803464.1"/>
    </source>
</evidence>
<reference evidence="1 2" key="1">
    <citation type="journal article" date="2018" name="Elife">
        <title>Firefly genomes illuminate parallel origins of bioluminescence in beetles.</title>
        <authorList>
            <person name="Fallon T.R."/>
            <person name="Lower S.E."/>
            <person name="Chang C.H."/>
            <person name="Bessho-Uehara M."/>
            <person name="Martin G.J."/>
            <person name="Bewick A.J."/>
            <person name="Behringer M."/>
            <person name="Debat H.J."/>
            <person name="Wong I."/>
            <person name="Day J.C."/>
            <person name="Suvorov A."/>
            <person name="Silva C.J."/>
            <person name="Stanger-Hall K.F."/>
            <person name="Hall D.W."/>
            <person name="Schmitz R.J."/>
            <person name="Nelson D.R."/>
            <person name="Lewis S.M."/>
            <person name="Shigenobu S."/>
            <person name="Bybee S.M."/>
            <person name="Larracuente A.M."/>
            <person name="Oba Y."/>
            <person name="Weng J.K."/>
        </authorList>
    </citation>
    <scope>NUCLEOTIDE SEQUENCE [LARGE SCALE GENOMIC DNA]</scope>
    <source>
        <strain evidence="1">1611_PpyrPB1</strain>
        <tissue evidence="1">Whole body</tissue>
    </source>
</reference>
<evidence type="ECO:0000313" key="2">
    <source>
        <dbReference type="Proteomes" id="UP000327044"/>
    </source>
</evidence>
<dbReference type="Proteomes" id="UP000327044">
    <property type="component" value="Unassembled WGS sequence"/>
</dbReference>
<evidence type="ECO:0008006" key="3">
    <source>
        <dbReference type="Google" id="ProtNLM"/>
    </source>
</evidence>
<organism evidence="1 2">
    <name type="scientific">Photinus pyralis</name>
    <name type="common">Common eastern firefly</name>
    <name type="synonym">Lampyris pyralis</name>
    <dbReference type="NCBI Taxonomy" id="7054"/>
    <lineage>
        <taxon>Eukaryota</taxon>
        <taxon>Metazoa</taxon>
        <taxon>Ecdysozoa</taxon>
        <taxon>Arthropoda</taxon>
        <taxon>Hexapoda</taxon>
        <taxon>Insecta</taxon>
        <taxon>Pterygota</taxon>
        <taxon>Neoptera</taxon>
        <taxon>Endopterygota</taxon>
        <taxon>Coleoptera</taxon>
        <taxon>Polyphaga</taxon>
        <taxon>Elateriformia</taxon>
        <taxon>Elateroidea</taxon>
        <taxon>Lampyridae</taxon>
        <taxon>Lampyrinae</taxon>
        <taxon>Photinus</taxon>
    </lineage>
</organism>
<accession>A0A5N4B1L1</accession>
<protein>
    <recommendedName>
        <fullName evidence="3">Transposase Helix-turn-helix domain-containing protein</fullName>
    </recommendedName>
</protein>
<gene>
    <name evidence="1" type="ORF">PPYR_00434</name>
</gene>